<keyword evidence="3" id="KW-1185">Reference proteome</keyword>
<evidence type="ECO:0000313" key="3">
    <source>
        <dbReference type="Proteomes" id="UP000253303"/>
    </source>
</evidence>
<dbReference type="OrthoDB" id="3504495at2"/>
<dbReference type="RefSeq" id="WP_113984089.1">
    <property type="nucleotide sequence ID" value="NZ_QMEY01000016.1"/>
</dbReference>
<reference evidence="2 3" key="1">
    <citation type="submission" date="2018-06" db="EMBL/GenBank/DDBJ databases">
        <title>Sphaerisporangium craniellae sp. nov., isolated from a marine sponge in the South China Sea.</title>
        <authorList>
            <person name="Li L."/>
        </authorList>
    </citation>
    <scope>NUCLEOTIDE SEQUENCE [LARGE SCALE GENOMIC DNA]</scope>
    <source>
        <strain evidence="2 3">LHW63015</strain>
    </source>
</reference>
<dbReference type="PROSITE" id="PS50943">
    <property type="entry name" value="HTH_CROC1"/>
    <property type="match status" value="1"/>
</dbReference>
<dbReference type="InterPro" id="IPR001387">
    <property type="entry name" value="Cro/C1-type_HTH"/>
</dbReference>
<dbReference type="Gene3D" id="1.10.260.40">
    <property type="entry name" value="lambda repressor-like DNA-binding domains"/>
    <property type="match status" value="1"/>
</dbReference>
<evidence type="ECO:0000259" key="1">
    <source>
        <dbReference type="PROSITE" id="PS50943"/>
    </source>
</evidence>
<dbReference type="SUPFAM" id="SSF47413">
    <property type="entry name" value="lambda repressor-like DNA-binding domains"/>
    <property type="match status" value="1"/>
</dbReference>
<dbReference type="Proteomes" id="UP000253303">
    <property type="component" value="Unassembled WGS sequence"/>
</dbReference>
<dbReference type="CDD" id="cd00093">
    <property type="entry name" value="HTH_XRE"/>
    <property type="match status" value="1"/>
</dbReference>
<dbReference type="InterPro" id="IPR010982">
    <property type="entry name" value="Lambda_DNA-bd_dom_sf"/>
</dbReference>
<sequence>MASDTTGHLATPDQPGTAVAGANIAVLRKAAGLTQDQLAQRANVSKSLLSKVEVGDRPASHALVTAVARALRVPIERIHGQPYDAAATHAPIEELRPALRAYDLPPGEQDAVRPLAALRAEISAISELRSRGLYTRLGALLPGLLRELTSAVLSTTGRNRRTASGLLVSGYYAAHGLAYRLGYSDLSESIEHKLAWAAAQSEDPLAVGLADWTRANSFQAAGDYDHGLHLLDRARVALDPHLQADPAAIVLAGSMHLRAITLASRAGEAATVEEHLRAAHRLAADLGTDDQQHYHLTFGPANIHIHAVAAQVELGHVDQAIALGKSYVPPASVPPTRAGHHYIDLARAHLMAGDRPAVLHALRRARQIAPEQTRYHPMVRETARVLISLHRRSNPDLSHLASWLSLTV</sequence>
<dbReference type="Gene3D" id="1.25.40.10">
    <property type="entry name" value="Tetratricopeptide repeat domain"/>
    <property type="match status" value="1"/>
</dbReference>
<dbReference type="Pfam" id="PF13560">
    <property type="entry name" value="HTH_31"/>
    <property type="match status" value="1"/>
</dbReference>
<evidence type="ECO:0000313" key="2">
    <source>
        <dbReference type="EMBL" id="RBQ16462.1"/>
    </source>
</evidence>
<accession>A0A366LTC1</accession>
<dbReference type="GO" id="GO:0003677">
    <property type="term" value="F:DNA binding"/>
    <property type="evidence" value="ECO:0007669"/>
    <property type="project" value="InterPro"/>
</dbReference>
<comment type="caution">
    <text evidence="2">The sequence shown here is derived from an EMBL/GenBank/DDBJ whole genome shotgun (WGS) entry which is preliminary data.</text>
</comment>
<dbReference type="SMART" id="SM00530">
    <property type="entry name" value="HTH_XRE"/>
    <property type="match status" value="1"/>
</dbReference>
<dbReference type="EMBL" id="QMEY01000016">
    <property type="protein sequence ID" value="RBQ16462.1"/>
    <property type="molecule type" value="Genomic_DNA"/>
</dbReference>
<organism evidence="2 3">
    <name type="scientific">Spongiactinospora rosea</name>
    <dbReference type="NCBI Taxonomy" id="2248750"/>
    <lineage>
        <taxon>Bacteria</taxon>
        <taxon>Bacillati</taxon>
        <taxon>Actinomycetota</taxon>
        <taxon>Actinomycetes</taxon>
        <taxon>Streptosporangiales</taxon>
        <taxon>Streptosporangiaceae</taxon>
        <taxon>Spongiactinospora</taxon>
    </lineage>
</organism>
<proteinExistence type="predicted"/>
<dbReference type="InterPro" id="IPR011990">
    <property type="entry name" value="TPR-like_helical_dom_sf"/>
</dbReference>
<feature type="domain" description="HTH cro/C1-type" evidence="1">
    <location>
        <begin position="24"/>
        <end position="78"/>
    </location>
</feature>
<dbReference type="AlphaFoldDB" id="A0A366LTC1"/>
<protein>
    <submittedName>
        <fullName evidence="2">XRE family transcriptional regulator</fullName>
    </submittedName>
</protein>
<name>A0A366LTC1_9ACTN</name>
<gene>
    <name evidence="2" type="ORF">DP939_29500</name>
</gene>